<dbReference type="AlphaFoldDB" id="A0A4C1VS13"/>
<evidence type="ECO:0000313" key="1">
    <source>
        <dbReference type="EMBL" id="GBP40604.1"/>
    </source>
</evidence>
<accession>A0A4C1VS13</accession>
<reference evidence="1 2" key="1">
    <citation type="journal article" date="2019" name="Commun. Biol.">
        <title>The bagworm genome reveals a unique fibroin gene that provides high tensile strength.</title>
        <authorList>
            <person name="Kono N."/>
            <person name="Nakamura H."/>
            <person name="Ohtoshi R."/>
            <person name="Tomita M."/>
            <person name="Numata K."/>
            <person name="Arakawa K."/>
        </authorList>
    </citation>
    <scope>NUCLEOTIDE SEQUENCE [LARGE SCALE GENOMIC DNA]</scope>
</reference>
<organism evidence="1 2">
    <name type="scientific">Eumeta variegata</name>
    <name type="common">Bagworm moth</name>
    <name type="synonym">Eumeta japonica</name>
    <dbReference type="NCBI Taxonomy" id="151549"/>
    <lineage>
        <taxon>Eukaryota</taxon>
        <taxon>Metazoa</taxon>
        <taxon>Ecdysozoa</taxon>
        <taxon>Arthropoda</taxon>
        <taxon>Hexapoda</taxon>
        <taxon>Insecta</taxon>
        <taxon>Pterygota</taxon>
        <taxon>Neoptera</taxon>
        <taxon>Endopterygota</taxon>
        <taxon>Lepidoptera</taxon>
        <taxon>Glossata</taxon>
        <taxon>Ditrysia</taxon>
        <taxon>Tineoidea</taxon>
        <taxon>Psychidae</taxon>
        <taxon>Oiketicinae</taxon>
        <taxon>Eumeta</taxon>
    </lineage>
</organism>
<sequence>MQECTNLVPPLVYYIYRLVTHAHHMTPKVADGPATRLGAPPAALSPRGGRAGAAVVVGRRCGVCVALTDGSAYPTANVTSVTSNLLMEHVERVSTSFKPTATAANLR</sequence>
<gene>
    <name evidence="1" type="ORF">EVAR_41684_1</name>
</gene>
<proteinExistence type="predicted"/>
<evidence type="ECO:0000313" key="2">
    <source>
        <dbReference type="Proteomes" id="UP000299102"/>
    </source>
</evidence>
<dbReference type="Proteomes" id="UP000299102">
    <property type="component" value="Unassembled WGS sequence"/>
</dbReference>
<comment type="caution">
    <text evidence="1">The sequence shown here is derived from an EMBL/GenBank/DDBJ whole genome shotgun (WGS) entry which is preliminary data.</text>
</comment>
<keyword evidence="2" id="KW-1185">Reference proteome</keyword>
<name>A0A4C1VS13_EUMVA</name>
<protein>
    <submittedName>
        <fullName evidence="1">Uncharacterized protein</fullName>
    </submittedName>
</protein>
<dbReference type="EMBL" id="BGZK01000384">
    <property type="protein sequence ID" value="GBP40604.1"/>
    <property type="molecule type" value="Genomic_DNA"/>
</dbReference>